<evidence type="ECO:0000256" key="1">
    <source>
        <dbReference type="SAM" id="MobiDB-lite"/>
    </source>
</evidence>
<gene>
    <name evidence="2" type="ORF">LMG29660_02030</name>
</gene>
<feature type="region of interest" description="Disordered" evidence="1">
    <location>
        <begin position="1"/>
        <end position="22"/>
    </location>
</feature>
<protein>
    <submittedName>
        <fullName evidence="2">Uncharacterized protein</fullName>
    </submittedName>
</protein>
<proteinExistence type="predicted"/>
<evidence type="ECO:0000313" key="2">
    <source>
        <dbReference type="EMBL" id="CAB3753199.1"/>
    </source>
</evidence>
<evidence type="ECO:0000313" key="3">
    <source>
        <dbReference type="Proteomes" id="UP000494135"/>
    </source>
</evidence>
<dbReference type="EMBL" id="CADIKG010000003">
    <property type="protein sequence ID" value="CAB3753199.1"/>
    <property type="molecule type" value="Genomic_DNA"/>
</dbReference>
<dbReference type="AlphaFoldDB" id="A0A6J5DG13"/>
<dbReference type="Proteomes" id="UP000494135">
    <property type="component" value="Unassembled WGS sequence"/>
</dbReference>
<name>A0A6J5DG13_9BURK</name>
<reference evidence="2 3" key="1">
    <citation type="submission" date="2020-04" db="EMBL/GenBank/DDBJ databases">
        <authorList>
            <person name="De Canck E."/>
        </authorList>
    </citation>
    <scope>NUCLEOTIDE SEQUENCE [LARGE SCALE GENOMIC DNA]</scope>
    <source>
        <strain evidence="2 3">LMG 29660</strain>
    </source>
</reference>
<sequence>MQQQTGATNARRRSAPPACARRCGEAGRSRMAVDAMAFAVHAARAGKAGA</sequence>
<organism evidence="2 3">
    <name type="scientific">Burkholderia puraquae</name>
    <dbReference type="NCBI Taxonomy" id="1904757"/>
    <lineage>
        <taxon>Bacteria</taxon>
        <taxon>Pseudomonadati</taxon>
        <taxon>Pseudomonadota</taxon>
        <taxon>Betaproteobacteria</taxon>
        <taxon>Burkholderiales</taxon>
        <taxon>Burkholderiaceae</taxon>
        <taxon>Burkholderia</taxon>
        <taxon>Burkholderia cepacia complex</taxon>
    </lineage>
</organism>
<accession>A0A6J5DG13</accession>